<sequence length="310" mass="32609">MSRTTPSPSRFVIRRIRGRATALAVAGTALALLAPATATAVADQTRAAAADPVSVLNYTAKERKAALAYWTPARIKAVGRSVDLGPTGPKTKPWKGTTLKTVGRLFFVNANGADTWCTATAVKSANKSVVMTAAHCVRRGSAPDMTNVDMVFVPAYHKGKQPYGAFAVRAAATPRSFDTQSVNDMAALTVDADKKGRKLTDVVGATPIAFDRPVGGTIHSFGYPATSPQRGEELLYVTGKAKKERGQQFIPSDMTGGSSGGPWLAGFDTTTGKGTLVSVNSSMDSFTPTKGYGEIFGAIAKKVYDRAQKA</sequence>
<dbReference type="Pfam" id="PF13365">
    <property type="entry name" value="Trypsin_2"/>
    <property type="match status" value="1"/>
</dbReference>
<dbReference type="Gene3D" id="2.40.10.10">
    <property type="entry name" value="Trypsin-like serine proteases"/>
    <property type="match status" value="2"/>
</dbReference>
<dbReference type="InterPro" id="IPR009003">
    <property type="entry name" value="Peptidase_S1_PA"/>
</dbReference>
<dbReference type="SUPFAM" id="SSF50494">
    <property type="entry name" value="Trypsin-like serine proteases"/>
    <property type="match status" value="1"/>
</dbReference>
<keyword evidence="1 2" id="KW-0732">Signal</keyword>
<dbReference type="PANTHER" id="PTHR15462:SF19">
    <property type="entry name" value="PEPTIDASE S1 DOMAIN-CONTAINING PROTEIN"/>
    <property type="match status" value="1"/>
</dbReference>
<dbReference type="Proteomes" id="UP001291653">
    <property type="component" value="Unassembled WGS sequence"/>
</dbReference>
<dbReference type="InterPro" id="IPR043504">
    <property type="entry name" value="Peptidase_S1_PA_chymotrypsin"/>
</dbReference>
<evidence type="ECO:0000313" key="4">
    <source>
        <dbReference type="Proteomes" id="UP001291653"/>
    </source>
</evidence>
<dbReference type="InterPro" id="IPR018114">
    <property type="entry name" value="TRYPSIN_HIS"/>
</dbReference>
<dbReference type="InterPro" id="IPR050966">
    <property type="entry name" value="Glutamyl_endopeptidase"/>
</dbReference>
<evidence type="ECO:0000256" key="1">
    <source>
        <dbReference type="ARBA" id="ARBA00022729"/>
    </source>
</evidence>
<accession>A0ABQ5NXK1</accession>
<evidence type="ECO:0000313" key="3">
    <source>
        <dbReference type="EMBL" id="GLF95089.1"/>
    </source>
</evidence>
<organism evidence="3 4">
    <name type="scientific">Streptomyces yaizuensis</name>
    <dbReference type="NCBI Taxonomy" id="2989713"/>
    <lineage>
        <taxon>Bacteria</taxon>
        <taxon>Bacillati</taxon>
        <taxon>Actinomycetota</taxon>
        <taxon>Actinomycetes</taxon>
        <taxon>Kitasatosporales</taxon>
        <taxon>Streptomycetaceae</taxon>
        <taxon>Streptomyces</taxon>
    </lineage>
</organism>
<evidence type="ECO:0000256" key="2">
    <source>
        <dbReference type="SAM" id="SignalP"/>
    </source>
</evidence>
<protein>
    <submittedName>
        <fullName evidence="3">Trypsin-like peptidase domain-containing protein</fullName>
    </submittedName>
</protein>
<dbReference type="EMBL" id="BSBI01000004">
    <property type="protein sequence ID" value="GLF95089.1"/>
    <property type="molecule type" value="Genomic_DNA"/>
</dbReference>
<reference evidence="3 4" key="1">
    <citation type="submission" date="2022-10" db="EMBL/GenBank/DDBJ databases">
        <title>Draft genome sequence of Streptomyces sp. YSPA8.</title>
        <authorList>
            <person name="Moriuchi R."/>
            <person name="Dohra H."/>
            <person name="Yamamura H."/>
            <person name="Kodani S."/>
        </authorList>
    </citation>
    <scope>NUCLEOTIDE SEQUENCE [LARGE SCALE GENOMIC DNA]</scope>
    <source>
        <strain evidence="3 4">YSPA8</strain>
    </source>
</reference>
<dbReference type="PANTHER" id="PTHR15462">
    <property type="entry name" value="SERINE PROTEASE"/>
    <property type="match status" value="1"/>
</dbReference>
<feature type="chain" id="PRO_5045945427" evidence="2">
    <location>
        <begin position="41"/>
        <end position="310"/>
    </location>
</feature>
<feature type="signal peptide" evidence="2">
    <location>
        <begin position="1"/>
        <end position="40"/>
    </location>
</feature>
<proteinExistence type="predicted"/>
<gene>
    <name evidence="3" type="ORF">SYYSPA8_12350</name>
</gene>
<dbReference type="PROSITE" id="PS00134">
    <property type="entry name" value="TRYPSIN_HIS"/>
    <property type="match status" value="1"/>
</dbReference>
<dbReference type="RefSeq" id="WP_323447161.1">
    <property type="nucleotide sequence ID" value="NZ_BSBI01000004.1"/>
</dbReference>
<comment type="caution">
    <text evidence="3">The sequence shown here is derived from an EMBL/GenBank/DDBJ whole genome shotgun (WGS) entry which is preliminary data.</text>
</comment>
<keyword evidence="4" id="KW-1185">Reference proteome</keyword>
<name>A0ABQ5NXK1_9ACTN</name>